<evidence type="ECO:0000256" key="6">
    <source>
        <dbReference type="ARBA" id="ARBA00022989"/>
    </source>
</evidence>
<keyword evidence="10" id="KW-0739">Sodium transport</keyword>
<feature type="transmembrane region" description="Helical" evidence="11">
    <location>
        <begin position="30"/>
        <end position="48"/>
    </location>
</feature>
<reference evidence="13 14" key="1">
    <citation type="submission" date="2018-09" db="EMBL/GenBank/DDBJ databases">
        <title>Complete genome sequence of Euzebya sp. DY32-46 isolated from seawater of Pacific Ocean.</title>
        <authorList>
            <person name="Xu L."/>
            <person name="Wu Y.-H."/>
            <person name="Xu X.-W."/>
        </authorList>
    </citation>
    <scope>NUCLEOTIDE SEQUENCE [LARGE SCALE GENOMIC DNA]</scope>
    <source>
        <strain evidence="13 14">DY32-46</strain>
    </source>
</reference>
<evidence type="ECO:0000256" key="4">
    <source>
        <dbReference type="ARBA" id="ARBA00022449"/>
    </source>
</evidence>
<dbReference type="Gene3D" id="1.20.1530.20">
    <property type="match status" value="1"/>
</dbReference>
<feature type="transmembrane region" description="Helical" evidence="11">
    <location>
        <begin position="85"/>
        <end position="106"/>
    </location>
</feature>
<evidence type="ECO:0000256" key="11">
    <source>
        <dbReference type="SAM" id="Phobius"/>
    </source>
</evidence>
<evidence type="ECO:0000256" key="1">
    <source>
        <dbReference type="ARBA" id="ARBA00004141"/>
    </source>
</evidence>
<evidence type="ECO:0000256" key="8">
    <source>
        <dbReference type="ARBA" id="ARBA00023065"/>
    </source>
</evidence>
<proteinExistence type="inferred from homology"/>
<dbReference type="GO" id="GO:0015297">
    <property type="term" value="F:antiporter activity"/>
    <property type="evidence" value="ECO:0007669"/>
    <property type="project" value="UniProtKB-KW"/>
</dbReference>
<feature type="transmembrane region" description="Helical" evidence="11">
    <location>
        <begin position="178"/>
        <end position="198"/>
    </location>
</feature>
<keyword evidence="3" id="KW-0813">Transport</keyword>
<dbReference type="GO" id="GO:1902600">
    <property type="term" value="P:proton transmembrane transport"/>
    <property type="evidence" value="ECO:0007669"/>
    <property type="project" value="InterPro"/>
</dbReference>
<keyword evidence="6 11" id="KW-1133">Transmembrane helix</keyword>
<feature type="transmembrane region" description="Helical" evidence="11">
    <location>
        <begin position="361"/>
        <end position="380"/>
    </location>
</feature>
<feature type="transmembrane region" description="Helical" evidence="11">
    <location>
        <begin position="144"/>
        <end position="166"/>
    </location>
</feature>
<dbReference type="GO" id="GO:0006814">
    <property type="term" value="P:sodium ion transport"/>
    <property type="evidence" value="ECO:0007669"/>
    <property type="project" value="UniProtKB-KW"/>
</dbReference>
<evidence type="ECO:0000256" key="9">
    <source>
        <dbReference type="ARBA" id="ARBA00023136"/>
    </source>
</evidence>
<comment type="similarity">
    <text evidence="2">Belongs to the monovalent cation:proton antiporter 2 (CPA2) transporter (TC 2.A.37) family.</text>
</comment>
<dbReference type="OrthoDB" id="9793589at2"/>
<evidence type="ECO:0000256" key="10">
    <source>
        <dbReference type="ARBA" id="ARBA00023201"/>
    </source>
</evidence>
<evidence type="ECO:0000256" key="2">
    <source>
        <dbReference type="ARBA" id="ARBA00005551"/>
    </source>
</evidence>
<dbReference type="AlphaFoldDB" id="A0A346Y007"/>
<dbReference type="PANTHER" id="PTHR43562:SF3">
    <property type="entry name" value="SODIUM ION_PROTON EXCHANGER (EUROFUNG)"/>
    <property type="match status" value="1"/>
</dbReference>
<dbReference type="InterPro" id="IPR003148">
    <property type="entry name" value="RCK_N"/>
</dbReference>
<dbReference type="PANTHER" id="PTHR43562">
    <property type="entry name" value="NAPA-TYPE SODIUM/HYDROGEN ANTIPORTER"/>
    <property type="match status" value="1"/>
</dbReference>
<feature type="domain" description="RCK N-terminal" evidence="12">
    <location>
        <begin position="400"/>
        <end position="524"/>
    </location>
</feature>
<evidence type="ECO:0000256" key="7">
    <source>
        <dbReference type="ARBA" id="ARBA00023053"/>
    </source>
</evidence>
<dbReference type="InterPro" id="IPR036291">
    <property type="entry name" value="NAD(P)-bd_dom_sf"/>
</dbReference>
<sequence length="607" mass="62939">MHLDLVNLLAVIAAAWTAGRLCTRIGYPAILGELLVGILLGPAALGLLEGDDALMVLAELGVLLMMTLIGMEIDLGDLRRASWPGLLAAVGGFVTPFVLGYLAVIAFGGDPIAGIFVGLAVGVTSLATKSRILSDLGLLDTRMAHVMMAGALLSDTATLLVFAGVIGFVEVGSVDAAGIGRVALEAVVFFGVAGLLGWKAFPIIGRLVGRSAERGRTATFLVIVVLALGFAELAELAGLHAILGSFVAGLFIRKDTFHPRVVRQTEGVLHDVSIGFLAPIFFVTAGFEVSFDVFRTDLALLLTIVGVAFAGKILGTALFYLPSGRGWREGLTVGMAMNGRGAVEIVVAGIGLEAGIITTEIFSILVFMAIFTTATVPLLLKWGVDWLARRGELERSGQSRKGTILVGAGPVARALAERMPGPVCVIDVNRDHCDAAEAMGLRAICGDALDEAVLRQAGAGGARTLIAMTANSEVNVLAVQLGHELFAVPELSVLLGRSASDAVGQILSMVGARPMDRTAADIAAWDQHLREGVTVADDVEVGVDGAGLPALQSSEDVLPLVVTSNDDARLFRAVDDLHPGDRVAVLRRSAAGGGTSSSSTTSSRAAT</sequence>
<evidence type="ECO:0000313" key="14">
    <source>
        <dbReference type="Proteomes" id="UP000264006"/>
    </source>
</evidence>
<dbReference type="Gene3D" id="3.40.50.720">
    <property type="entry name" value="NAD(P)-binding Rossmann-like Domain"/>
    <property type="match status" value="1"/>
</dbReference>
<dbReference type="RefSeq" id="WP_114592241.1">
    <property type="nucleotide sequence ID" value="NZ_CP031165.1"/>
</dbReference>
<dbReference type="InterPro" id="IPR006153">
    <property type="entry name" value="Cation/H_exchanger_TM"/>
</dbReference>
<dbReference type="InterPro" id="IPR038770">
    <property type="entry name" value="Na+/solute_symporter_sf"/>
</dbReference>
<evidence type="ECO:0000259" key="12">
    <source>
        <dbReference type="PROSITE" id="PS51201"/>
    </source>
</evidence>
<keyword evidence="4" id="KW-0050">Antiport</keyword>
<dbReference type="Proteomes" id="UP000264006">
    <property type="component" value="Chromosome"/>
</dbReference>
<dbReference type="EMBL" id="CP031165">
    <property type="protein sequence ID" value="AXV07804.1"/>
    <property type="molecule type" value="Genomic_DNA"/>
</dbReference>
<dbReference type="Pfam" id="PF00999">
    <property type="entry name" value="Na_H_Exchanger"/>
    <property type="match status" value="1"/>
</dbReference>
<keyword evidence="7" id="KW-0915">Sodium</keyword>
<name>A0A346Y007_9ACTN</name>
<protein>
    <submittedName>
        <fullName evidence="13">Na(+)/H(+) antiporter</fullName>
    </submittedName>
</protein>
<comment type="subcellular location">
    <subcellularLocation>
        <location evidence="1">Membrane</location>
        <topology evidence="1">Multi-pass membrane protein</topology>
    </subcellularLocation>
</comment>
<keyword evidence="9 11" id="KW-0472">Membrane</keyword>
<keyword evidence="8" id="KW-0406">Ion transport</keyword>
<dbReference type="GO" id="GO:0006813">
    <property type="term" value="P:potassium ion transport"/>
    <property type="evidence" value="ECO:0007669"/>
    <property type="project" value="InterPro"/>
</dbReference>
<organism evidence="13 14">
    <name type="scientific">Euzebya pacifica</name>
    <dbReference type="NCBI Taxonomy" id="1608957"/>
    <lineage>
        <taxon>Bacteria</taxon>
        <taxon>Bacillati</taxon>
        <taxon>Actinomycetota</taxon>
        <taxon>Nitriliruptoria</taxon>
        <taxon>Euzebyales</taxon>
    </lineage>
</organism>
<dbReference type="SUPFAM" id="SSF51735">
    <property type="entry name" value="NAD(P)-binding Rossmann-fold domains"/>
    <property type="match status" value="1"/>
</dbReference>
<evidence type="ECO:0000256" key="5">
    <source>
        <dbReference type="ARBA" id="ARBA00022692"/>
    </source>
</evidence>
<accession>A0A346Y007</accession>
<evidence type="ECO:0000256" key="3">
    <source>
        <dbReference type="ARBA" id="ARBA00022448"/>
    </source>
</evidence>
<feature type="transmembrane region" description="Helical" evidence="11">
    <location>
        <begin position="298"/>
        <end position="321"/>
    </location>
</feature>
<feature type="transmembrane region" description="Helical" evidence="11">
    <location>
        <begin position="219"/>
        <end position="252"/>
    </location>
</feature>
<keyword evidence="14" id="KW-1185">Reference proteome</keyword>
<feature type="transmembrane region" description="Helical" evidence="11">
    <location>
        <begin position="272"/>
        <end position="291"/>
    </location>
</feature>
<dbReference type="GO" id="GO:0016020">
    <property type="term" value="C:membrane"/>
    <property type="evidence" value="ECO:0007669"/>
    <property type="project" value="UniProtKB-SubCell"/>
</dbReference>
<feature type="transmembrane region" description="Helical" evidence="11">
    <location>
        <begin position="112"/>
        <end position="132"/>
    </location>
</feature>
<keyword evidence="5 11" id="KW-0812">Transmembrane</keyword>
<dbReference type="Pfam" id="PF02254">
    <property type="entry name" value="TrkA_N"/>
    <property type="match status" value="1"/>
</dbReference>
<feature type="transmembrane region" description="Helical" evidence="11">
    <location>
        <begin position="54"/>
        <end position="73"/>
    </location>
</feature>
<dbReference type="PROSITE" id="PS51201">
    <property type="entry name" value="RCK_N"/>
    <property type="match status" value="1"/>
</dbReference>
<evidence type="ECO:0000313" key="13">
    <source>
        <dbReference type="EMBL" id="AXV07804.1"/>
    </source>
</evidence>
<dbReference type="KEGG" id="euz:DVS28_a3128"/>
<gene>
    <name evidence="13" type="ORF">DVS28_a3128</name>
</gene>